<dbReference type="Proteomes" id="UP001153678">
    <property type="component" value="Unassembled WGS sequence"/>
</dbReference>
<keyword evidence="2" id="KW-1185">Reference proteome</keyword>
<proteinExistence type="predicted"/>
<feature type="non-terminal residue" evidence="1">
    <location>
        <position position="1"/>
    </location>
</feature>
<protein>
    <submittedName>
        <fullName evidence="1">19219_t:CDS:1</fullName>
    </submittedName>
</protein>
<dbReference type="AlphaFoldDB" id="A0A9W4TB21"/>
<organism evidence="1 2">
    <name type="scientific">Funneliformis geosporum</name>
    <dbReference type="NCBI Taxonomy" id="1117311"/>
    <lineage>
        <taxon>Eukaryota</taxon>
        <taxon>Fungi</taxon>
        <taxon>Fungi incertae sedis</taxon>
        <taxon>Mucoromycota</taxon>
        <taxon>Glomeromycotina</taxon>
        <taxon>Glomeromycetes</taxon>
        <taxon>Glomerales</taxon>
        <taxon>Glomeraceae</taxon>
        <taxon>Funneliformis</taxon>
    </lineage>
</organism>
<comment type="caution">
    <text evidence="1">The sequence shown here is derived from an EMBL/GenBank/DDBJ whole genome shotgun (WGS) entry which is preliminary data.</text>
</comment>
<reference evidence="1" key="1">
    <citation type="submission" date="2022-08" db="EMBL/GenBank/DDBJ databases">
        <authorList>
            <person name="Kallberg Y."/>
            <person name="Tangrot J."/>
            <person name="Rosling A."/>
        </authorList>
    </citation>
    <scope>NUCLEOTIDE SEQUENCE</scope>
    <source>
        <strain evidence="1">Wild A</strain>
    </source>
</reference>
<gene>
    <name evidence="1" type="ORF">FWILDA_LOCUS18672</name>
</gene>
<accession>A0A9W4TB21</accession>
<evidence type="ECO:0000313" key="2">
    <source>
        <dbReference type="Proteomes" id="UP001153678"/>
    </source>
</evidence>
<sequence length="112" mass="12804">EIWKTFPSQIDTSNSSRFFTLETADSHLEIMINLDWFQPFDSSVYSCGIIYGVICNLSREVQFKKENILILGLLPDPKEALTGYHQCCKCANTGGRKPNFGGLEDMDNWFQE</sequence>
<dbReference type="EMBL" id="CAMKVN010019124">
    <property type="protein sequence ID" value="CAI2198637.1"/>
    <property type="molecule type" value="Genomic_DNA"/>
</dbReference>
<evidence type="ECO:0000313" key="1">
    <source>
        <dbReference type="EMBL" id="CAI2198637.1"/>
    </source>
</evidence>
<dbReference type="OrthoDB" id="3039677at2759"/>
<name>A0A9W4TB21_9GLOM</name>